<dbReference type="RefSeq" id="WP_179259857.1">
    <property type="nucleotide sequence ID" value="NZ_CP058601.1"/>
</dbReference>
<protein>
    <submittedName>
        <fullName evidence="1">Phage tail protein</fullName>
    </submittedName>
</protein>
<dbReference type="Pfam" id="PF06841">
    <property type="entry name" value="Phage_T4_gp19"/>
    <property type="match status" value="1"/>
</dbReference>
<proteinExistence type="predicted"/>
<dbReference type="GeneID" id="56032478"/>
<sequence>MDQDITRRKAIQTLSVGGITVALSGCQGMLSEMIDMNTNTQDRHGPMRTGRFTVQINDTEIAGFQHVKIPGSSTERDEYRDGSDPDYEKKLWGKTTYDELELVRGFVPGDPVLREWKDDVIAGKVDSGRKKVTVSLMNEDGEAVIEWQFSNSWITEYEPPELDANAEENVGTEAVTVAFDKMVRTEV</sequence>
<dbReference type="NCBIfam" id="TIGR02241">
    <property type="entry name" value="conserved hypothetical phage tail region protein"/>
    <property type="match status" value="1"/>
</dbReference>
<dbReference type="Proteomes" id="UP000509241">
    <property type="component" value="Chromosome"/>
</dbReference>
<keyword evidence="2" id="KW-1185">Reference proteome</keyword>
<evidence type="ECO:0000313" key="1">
    <source>
        <dbReference type="EMBL" id="QLG48116.1"/>
    </source>
</evidence>
<reference evidence="1 2" key="1">
    <citation type="submission" date="2020-07" db="EMBL/GenBank/DDBJ databases">
        <authorList>
            <person name="Cui H."/>
        </authorList>
    </citation>
    <scope>NUCLEOTIDE SEQUENCE [LARGE SCALE GENOMIC DNA]</scope>
    <source>
        <strain evidence="1 2">YPL8</strain>
    </source>
</reference>
<organism evidence="1 2">
    <name type="scientific">Natrinema halophilum</name>
    <dbReference type="NCBI Taxonomy" id="1699371"/>
    <lineage>
        <taxon>Archaea</taxon>
        <taxon>Methanobacteriati</taxon>
        <taxon>Methanobacteriota</taxon>
        <taxon>Stenosarchaea group</taxon>
        <taxon>Halobacteria</taxon>
        <taxon>Halobacteriales</taxon>
        <taxon>Natrialbaceae</taxon>
        <taxon>Natrinema</taxon>
    </lineage>
</organism>
<dbReference type="InterPro" id="IPR010667">
    <property type="entry name" value="Phage_T4_Gp19"/>
</dbReference>
<dbReference type="OrthoDB" id="372229at2157"/>
<gene>
    <name evidence="1" type="ORF">HYG82_04265</name>
</gene>
<dbReference type="EMBL" id="CP058601">
    <property type="protein sequence ID" value="QLG48116.1"/>
    <property type="molecule type" value="Genomic_DNA"/>
</dbReference>
<dbReference type="PANTHER" id="PTHR38009:SF1">
    <property type="entry name" value="CONSERVED HYPOTHETICAL PHAGE TAIL PROTEIN"/>
    <property type="match status" value="1"/>
</dbReference>
<dbReference type="InterPro" id="IPR011747">
    <property type="entry name" value="CHP02241"/>
</dbReference>
<dbReference type="AlphaFoldDB" id="A0A7D5KBV5"/>
<dbReference type="GO" id="GO:0005198">
    <property type="term" value="F:structural molecule activity"/>
    <property type="evidence" value="ECO:0007669"/>
    <property type="project" value="InterPro"/>
</dbReference>
<accession>A0A7D5KBV5</accession>
<dbReference type="KEGG" id="haly:HYG82_04265"/>
<name>A0A7D5KBV5_9EURY</name>
<evidence type="ECO:0000313" key="2">
    <source>
        <dbReference type="Proteomes" id="UP000509241"/>
    </source>
</evidence>
<dbReference type="PROSITE" id="PS51257">
    <property type="entry name" value="PROKAR_LIPOPROTEIN"/>
    <property type="match status" value="1"/>
</dbReference>
<dbReference type="PANTHER" id="PTHR38009">
    <property type="entry name" value="CONSERVED HYPOTHETICAL PHAGE TAIL PROTEIN"/>
    <property type="match status" value="1"/>
</dbReference>